<dbReference type="RefSeq" id="WP_012834722.1">
    <property type="nucleotide sequence ID" value="NC_013441.1"/>
</dbReference>
<accession>D0LAR3</accession>
<dbReference type="Proteomes" id="UP000001219">
    <property type="component" value="Chromosome"/>
</dbReference>
<feature type="region of interest" description="Disordered" evidence="3">
    <location>
        <begin position="12"/>
        <end position="48"/>
    </location>
</feature>
<protein>
    <recommendedName>
        <fullName evidence="4">Low molecular weight antigen MTB12-like C-terminal domain-containing protein</fullName>
    </recommendedName>
</protein>
<keyword evidence="6" id="KW-1185">Reference proteome</keyword>
<evidence type="ECO:0000313" key="5">
    <source>
        <dbReference type="EMBL" id="ACY22206.1"/>
    </source>
</evidence>
<feature type="region of interest" description="Disordered" evidence="3">
    <location>
        <begin position="158"/>
        <end position="177"/>
    </location>
</feature>
<feature type="compositionally biased region" description="Low complexity" evidence="3">
    <location>
        <begin position="24"/>
        <end position="38"/>
    </location>
</feature>
<dbReference type="AlphaFoldDB" id="D0LAR3"/>
<dbReference type="Pfam" id="PF26580">
    <property type="entry name" value="Mtb12_C"/>
    <property type="match status" value="1"/>
</dbReference>
<gene>
    <name evidence="5" type="ordered locus">Gbro_2998</name>
</gene>
<organism evidence="5 6">
    <name type="scientific">Gordonia bronchialis (strain ATCC 25592 / DSM 43247 / BCRC 13721 / JCM 3198 / KCTC 3076 / NBRC 16047 / NCTC 10667)</name>
    <name type="common">Rhodococcus bronchialis</name>
    <dbReference type="NCBI Taxonomy" id="526226"/>
    <lineage>
        <taxon>Bacteria</taxon>
        <taxon>Bacillati</taxon>
        <taxon>Actinomycetota</taxon>
        <taxon>Actinomycetes</taxon>
        <taxon>Mycobacteriales</taxon>
        <taxon>Gordoniaceae</taxon>
        <taxon>Gordonia</taxon>
    </lineage>
</organism>
<evidence type="ECO:0000259" key="4">
    <source>
        <dbReference type="Pfam" id="PF26580"/>
    </source>
</evidence>
<proteinExistence type="inferred from homology"/>
<dbReference type="OrthoDB" id="4567960at2"/>
<comment type="similarity">
    <text evidence="2">Belongs to the MTB12 family.</text>
</comment>
<reference evidence="6" key="1">
    <citation type="submission" date="2009-10" db="EMBL/GenBank/DDBJ databases">
        <title>The complete chromosome of Gordonia bronchialis DSM 43247.</title>
        <authorList>
            <consortium name="US DOE Joint Genome Institute (JGI-PGF)"/>
            <person name="Lucas S."/>
            <person name="Copeland A."/>
            <person name="Lapidus A."/>
            <person name="Glavina del Rio T."/>
            <person name="Dalin E."/>
            <person name="Tice H."/>
            <person name="Bruce D."/>
            <person name="Goodwin L."/>
            <person name="Pitluck S."/>
            <person name="Kyrpides N."/>
            <person name="Mavromatis K."/>
            <person name="Ivanova N."/>
            <person name="Ovchinnikova G."/>
            <person name="Saunders E."/>
            <person name="Brettin T."/>
            <person name="Detter J.C."/>
            <person name="Han C."/>
            <person name="Larimer F."/>
            <person name="Land M."/>
            <person name="Hauser L."/>
            <person name="Markowitz V."/>
            <person name="Cheng J.-F."/>
            <person name="Hugenholtz P."/>
            <person name="Woyke T."/>
            <person name="Wu D."/>
            <person name="Jando M."/>
            <person name="Schneider S."/>
            <person name="Goeker M."/>
            <person name="Klenk H.-P."/>
            <person name="Eisen J.A."/>
        </authorList>
    </citation>
    <scope>NUCLEOTIDE SEQUENCE [LARGE SCALE GENOMIC DNA]</scope>
    <source>
        <strain evidence="6">ATCC 25592 / DSM 43247 / BCRC 13721 / JCM 3198 / KCTC 3076 / NBRC 16047 / NCTC 10667</strain>
    </source>
</reference>
<evidence type="ECO:0000256" key="3">
    <source>
        <dbReference type="SAM" id="MobiDB-lite"/>
    </source>
</evidence>
<dbReference type="KEGG" id="gbr:Gbro_2998"/>
<reference evidence="5 6" key="2">
    <citation type="journal article" date="2010" name="Stand. Genomic Sci.">
        <title>Complete genome sequence of Gordonia bronchialis type strain (3410).</title>
        <authorList>
            <person name="Ivanova N."/>
            <person name="Sikorski J."/>
            <person name="Jando M."/>
            <person name="Lapidus A."/>
            <person name="Nolan M."/>
            <person name="Lucas S."/>
            <person name="Del Rio T.G."/>
            <person name="Tice H."/>
            <person name="Copeland A."/>
            <person name="Cheng J.F."/>
            <person name="Chen F."/>
            <person name="Bruce D."/>
            <person name="Goodwin L."/>
            <person name="Pitluck S."/>
            <person name="Mavromatis K."/>
            <person name="Ovchinnikova G."/>
            <person name="Pati A."/>
            <person name="Chen A."/>
            <person name="Palaniappan K."/>
            <person name="Land M."/>
            <person name="Hauser L."/>
            <person name="Chang Y.J."/>
            <person name="Jeffries C.D."/>
            <person name="Chain P."/>
            <person name="Saunders E."/>
            <person name="Han C."/>
            <person name="Detter J.C."/>
            <person name="Brettin T."/>
            <person name="Rohde M."/>
            <person name="Goker M."/>
            <person name="Bristow J."/>
            <person name="Eisen J.A."/>
            <person name="Markowitz V."/>
            <person name="Hugenholtz P."/>
            <person name="Klenk H.P."/>
            <person name="Kyrpides N.C."/>
        </authorList>
    </citation>
    <scope>NUCLEOTIDE SEQUENCE [LARGE SCALE GENOMIC DNA]</scope>
    <source>
        <strain evidence="6">ATCC 25592 / DSM 43247 / BCRC 13721 / JCM 3198 / KCTC 3076 / NBRC 16047 / NCTC 10667</strain>
    </source>
</reference>
<keyword evidence="1" id="KW-0732">Signal</keyword>
<evidence type="ECO:0000313" key="6">
    <source>
        <dbReference type="Proteomes" id="UP000001219"/>
    </source>
</evidence>
<sequence>MIAAALLTVAACGSDDNDSPPVPSVAATSANGSGTSAADQRTDGSKPPTAQTIEAMINEALDPNVPNAQKVLLVEGAERDPDIFDKLVQAKEENQGISYAVTNPPIRQGPNKARVTVQVTSEGNPPTPVEATIVYQQGRWKLSNATVCTLLSAYQVESPMCPGSTTSSRKSSTRPSN</sequence>
<dbReference type="HOGENOM" id="CLU_084151_0_0_11"/>
<feature type="domain" description="Low molecular weight antigen MTB12-like C-terminal" evidence="4">
    <location>
        <begin position="47"/>
        <end position="156"/>
    </location>
</feature>
<name>D0LAR3_GORB4</name>
<feature type="compositionally biased region" description="Low complexity" evidence="3">
    <location>
        <begin position="164"/>
        <end position="177"/>
    </location>
</feature>
<dbReference type="InterPro" id="IPR058644">
    <property type="entry name" value="Mtb12-like_C"/>
</dbReference>
<evidence type="ECO:0000256" key="2">
    <source>
        <dbReference type="ARBA" id="ARBA00093774"/>
    </source>
</evidence>
<dbReference type="eggNOG" id="ENOG5031EAK">
    <property type="taxonomic scope" value="Bacteria"/>
</dbReference>
<dbReference type="EMBL" id="CP001802">
    <property type="protein sequence ID" value="ACY22206.1"/>
    <property type="molecule type" value="Genomic_DNA"/>
</dbReference>
<evidence type="ECO:0000256" key="1">
    <source>
        <dbReference type="ARBA" id="ARBA00022729"/>
    </source>
</evidence>